<proteinExistence type="predicted"/>
<feature type="transmembrane region" description="Helical" evidence="1">
    <location>
        <begin position="218"/>
        <end position="238"/>
    </location>
</feature>
<dbReference type="EMBL" id="VUMT01000002">
    <property type="protein sequence ID" value="MSS62599.1"/>
    <property type="molecule type" value="Genomic_DNA"/>
</dbReference>
<feature type="transmembrane region" description="Helical" evidence="1">
    <location>
        <begin position="172"/>
        <end position="190"/>
    </location>
</feature>
<sequence>MQKKLVIIVVILTMLFNVFFFLHISNSTIDNFLLDKTTVSFYFSTSKYVASKSEFLNKIEDFSKENNVEIAQYSFLSADKIDIYSTMKEKYKEILFVPNIIFNRDIKVNNFDEILEVGFKNLLYIDTNDKDIIERLSETFKNDCDIYYLETTFDNNNFSFNRFFKDIGNNSLPIFSFFVFVFIIVIYFYYSVSKKRYFIYTLWGYTDSRIYYILNKPLYISLLLTTVLSNLLMAGGIYKNIFSRLSLEVFFTMLKLNLVTILFIFILSIPLFWLFCSITNNKRTKGLKKMMMISYFARILLLLLIVFLSEQFFLQKEELKEKSDSLTVWEDTQNLYNLYESYSPYYLDNLAREDILNDKMFKIYKELSELDKSFIIETINFERPKIENLNTKNQEDINYNYKIGAKTEEDLYSPHGKNIVVDKNYLKRHTIKSLDGENAIDKIDNNDNVLNILVPKKFKYYENAIQNSFKEWFYFQKVEVTNMYKEARGQNKVEKSISDLKINIIYIDNNQNLFTYNPNAGDGFNIIKDSIITVYTGNVDNSFLAACFGDYIFIESADEYSALKEISAITQKYNVIELNSIASVYDKKGREIRLVEESINNLILNTIIMSLFLVMFMIIIVYTYYKTFFSTIIIKSLHGYSFCQIYKYLILGNLFINIFVLFLLGIIYKKISLYMVVIIVLMSIIDYFISKIVNGCLIIKGEIQFIKGEQ</sequence>
<keyword evidence="1" id="KW-0812">Transmembrane</keyword>
<organism evidence="2 3">
    <name type="scientific">Velocimicrobium porci</name>
    <dbReference type="NCBI Taxonomy" id="2606634"/>
    <lineage>
        <taxon>Bacteria</taxon>
        <taxon>Bacillati</taxon>
        <taxon>Bacillota</taxon>
        <taxon>Clostridia</taxon>
        <taxon>Lachnospirales</taxon>
        <taxon>Lachnospiraceae</taxon>
        <taxon>Velocimicrobium</taxon>
    </lineage>
</organism>
<protein>
    <recommendedName>
        <fullName evidence="4">Bacteriocin-associated integral membrane protein</fullName>
    </recommendedName>
</protein>
<dbReference type="AlphaFoldDB" id="A0A6L5XVE9"/>
<keyword evidence="1" id="KW-0472">Membrane</keyword>
<feature type="transmembrane region" description="Helical" evidence="1">
    <location>
        <begin position="5"/>
        <end position="24"/>
    </location>
</feature>
<keyword evidence="3" id="KW-1185">Reference proteome</keyword>
<evidence type="ECO:0000313" key="2">
    <source>
        <dbReference type="EMBL" id="MSS62599.1"/>
    </source>
</evidence>
<feature type="transmembrane region" description="Helical" evidence="1">
    <location>
        <begin position="295"/>
        <end position="314"/>
    </location>
</feature>
<gene>
    <name evidence="2" type="ORF">FYJ58_01655</name>
</gene>
<evidence type="ECO:0000256" key="1">
    <source>
        <dbReference type="SAM" id="Phobius"/>
    </source>
</evidence>
<feature type="transmembrane region" description="Helical" evidence="1">
    <location>
        <begin position="602"/>
        <end position="625"/>
    </location>
</feature>
<dbReference type="Proteomes" id="UP000482209">
    <property type="component" value="Unassembled WGS sequence"/>
</dbReference>
<feature type="transmembrane region" description="Helical" evidence="1">
    <location>
        <begin position="673"/>
        <end position="690"/>
    </location>
</feature>
<name>A0A6L5XVE9_9FIRM</name>
<dbReference type="RefSeq" id="WP_328597771.1">
    <property type="nucleotide sequence ID" value="NZ_VUMT01000002.1"/>
</dbReference>
<feature type="transmembrane region" description="Helical" evidence="1">
    <location>
        <begin position="258"/>
        <end position="275"/>
    </location>
</feature>
<evidence type="ECO:0008006" key="4">
    <source>
        <dbReference type="Google" id="ProtNLM"/>
    </source>
</evidence>
<evidence type="ECO:0000313" key="3">
    <source>
        <dbReference type="Proteomes" id="UP000482209"/>
    </source>
</evidence>
<keyword evidence="1" id="KW-1133">Transmembrane helix</keyword>
<reference evidence="2 3" key="1">
    <citation type="submission" date="2019-08" db="EMBL/GenBank/DDBJ databases">
        <title>In-depth cultivation of the pig gut microbiome towards novel bacterial diversity and tailored functional studies.</title>
        <authorList>
            <person name="Wylensek D."/>
            <person name="Hitch T.C.A."/>
            <person name="Clavel T."/>
        </authorList>
    </citation>
    <scope>NUCLEOTIDE SEQUENCE [LARGE SCALE GENOMIC DNA]</scope>
    <source>
        <strain evidence="2 3">WCA-693-APC-MOT-I</strain>
    </source>
</reference>
<accession>A0A6L5XVE9</accession>
<feature type="transmembrane region" description="Helical" evidence="1">
    <location>
        <begin position="645"/>
        <end position="667"/>
    </location>
</feature>
<comment type="caution">
    <text evidence="2">The sequence shown here is derived from an EMBL/GenBank/DDBJ whole genome shotgun (WGS) entry which is preliminary data.</text>
</comment>